<protein>
    <recommendedName>
        <fullName evidence="2">Type I restriction enzyme R protein N-terminal domain-containing protein</fullName>
    </recommendedName>
</protein>
<accession>Q110Q3</accession>
<evidence type="ECO:0000313" key="1">
    <source>
        <dbReference type="EMBL" id="ABG52021.1"/>
    </source>
</evidence>
<dbReference type="HOGENOM" id="CLU_084165_1_0_3"/>
<organism evidence="1">
    <name type="scientific">Trichodesmium erythraeum (strain IMS101)</name>
    <dbReference type="NCBI Taxonomy" id="203124"/>
    <lineage>
        <taxon>Bacteria</taxon>
        <taxon>Bacillati</taxon>
        <taxon>Cyanobacteriota</taxon>
        <taxon>Cyanophyceae</taxon>
        <taxon>Oscillatoriophycideae</taxon>
        <taxon>Oscillatoriales</taxon>
        <taxon>Microcoleaceae</taxon>
        <taxon>Trichodesmium</taxon>
    </lineage>
</organism>
<evidence type="ECO:0008006" key="2">
    <source>
        <dbReference type="Google" id="ProtNLM"/>
    </source>
</evidence>
<dbReference type="EMBL" id="CP000393">
    <property type="protein sequence ID" value="ABG52021.1"/>
    <property type="molecule type" value="Genomic_DNA"/>
</dbReference>
<proteinExistence type="predicted"/>
<dbReference type="KEGG" id="ter:Tery_2847"/>
<name>Q110Q3_TRIEI</name>
<reference evidence="1" key="1">
    <citation type="submission" date="2006-06" db="EMBL/GenBank/DDBJ databases">
        <title>Complete sequence of Trichodesmium erythraeum IMS101.</title>
        <authorList>
            <consortium name="US DOE Joint Genome Institute"/>
            <person name="Copeland A."/>
            <person name="Lucas S."/>
            <person name="Lapidus A."/>
            <person name="Barry K."/>
            <person name="Detter J.C."/>
            <person name="Glavina del Rio T."/>
            <person name="Hammon N."/>
            <person name="Israni S."/>
            <person name="Dalin E."/>
            <person name="Tice H."/>
            <person name="Pitluck S."/>
            <person name="Kiss H."/>
            <person name="Munk A.C."/>
            <person name="Brettin T."/>
            <person name="Bruce D."/>
            <person name="Han C."/>
            <person name="Tapia R."/>
            <person name="Gilna P."/>
            <person name="Schmutz J."/>
            <person name="Larimer F."/>
            <person name="Land M."/>
            <person name="Hauser L."/>
            <person name="Kyrpides N."/>
            <person name="Kim E."/>
            <person name="Richardson P."/>
        </authorList>
    </citation>
    <scope>NUCLEOTIDE SEQUENCE [LARGE SCALE GENOMIC DNA]</scope>
    <source>
        <strain evidence="1">IMS101</strain>
    </source>
</reference>
<dbReference type="STRING" id="203124.Tery_2847"/>
<dbReference type="AlphaFoldDB" id="Q110Q3"/>
<dbReference type="RefSeq" id="WP_011612382.1">
    <property type="nucleotide sequence ID" value="NC_008312.1"/>
</dbReference>
<dbReference type="eggNOG" id="ENOG502ZW30">
    <property type="taxonomic scope" value="Bacteria"/>
</dbReference>
<dbReference type="OrthoDB" id="518124at2"/>
<gene>
    <name evidence="1" type="ordered locus">Tery_2847</name>
</gene>
<sequence length="205" mass="23264">MSYSEFTLSQLESEFNLILQQRVELFKSIESVNPSALLKEILAENIPLALEIDTEKARSELIISPIIVELRKYFNRQISLFSGTEFNVDKSKGLTGRCDFLISYSPKQLEITAPVVTIVEAKNDNIKSGIAQCIAEMLAAQLFNQQKNNQISCIYGIITTGSNWKFLRLRKNQVDIEAWEHFIGNLEDLLGILIYIIKEAVGFKN</sequence>